<organism evidence="2 3">
    <name type="scientific">Pleurodeles waltl</name>
    <name type="common">Iberian ribbed newt</name>
    <dbReference type="NCBI Taxonomy" id="8319"/>
    <lineage>
        <taxon>Eukaryota</taxon>
        <taxon>Metazoa</taxon>
        <taxon>Chordata</taxon>
        <taxon>Craniata</taxon>
        <taxon>Vertebrata</taxon>
        <taxon>Euteleostomi</taxon>
        <taxon>Amphibia</taxon>
        <taxon>Batrachia</taxon>
        <taxon>Caudata</taxon>
        <taxon>Salamandroidea</taxon>
        <taxon>Salamandridae</taxon>
        <taxon>Pleurodelinae</taxon>
        <taxon>Pleurodeles</taxon>
    </lineage>
</organism>
<feature type="region of interest" description="Disordered" evidence="1">
    <location>
        <begin position="1"/>
        <end position="20"/>
    </location>
</feature>
<protein>
    <submittedName>
        <fullName evidence="2">Uncharacterized protein</fullName>
    </submittedName>
</protein>
<evidence type="ECO:0000256" key="1">
    <source>
        <dbReference type="SAM" id="MobiDB-lite"/>
    </source>
</evidence>
<keyword evidence="3" id="KW-1185">Reference proteome</keyword>
<dbReference type="Proteomes" id="UP001066276">
    <property type="component" value="Chromosome 1_2"/>
</dbReference>
<dbReference type="AlphaFoldDB" id="A0AAV7W2W8"/>
<evidence type="ECO:0000313" key="3">
    <source>
        <dbReference type="Proteomes" id="UP001066276"/>
    </source>
</evidence>
<accession>A0AAV7W2W8</accession>
<comment type="caution">
    <text evidence="2">The sequence shown here is derived from an EMBL/GenBank/DDBJ whole genome shotgun (WGS) entry which is preliminary data.</text>
</comment>
<sequence length="142" mass="14783">MVLTPGPPVPQGAPGRQGRLPLLLSPGARLSIPISGLQRAEPLQLLLSPSGLQLRSASLLESPAPAEGQAAGSGVRRLGPDLCNRAQTGLRGSLPGTPGSPPPLQHRLPWGRLVIFGLLQAPPERRDYACAIFGTLATPMNK</sequence>
<reference evidence="2" key="1">
    <citation type="journal article" date="2022" name="bioRxiv">
        <title>Sequencing and chromosome-scale assembly of the giantPleurodeles waltlgenome.</title>
        <authorList>
            <person name="Brown T."/>
            <person name="Elewa A."/>
            <person name="Iarovenko S."/>
            <person name="Subramanian E."/>
            <person name="Araus A.J."/>
            <person name="Petzold A."/>
            <person name="Susuki M."/>
            <person name="Suzuki K.-i.T."/>
            <person name="Hayashi T."/>
            <person name="Toyoda A."/>
            <person name="Oliveira C."/>
            <person name="Osipova E."/>
            <person name="Leigh N.D."/>
            <person name="Simon A."/>
            <person name="Yun M.H."/>
        </authorList>
    </citation>
    <scope>NUCLEOTIDE SEQUENCE</scope>
    <source>
        <strain evidence="2">20211129_DDA</strain>
        <tissue evidence="2">Liver</tissue>
    </source>
</reference>
<gene>
    <name evidence="2" type="ORF">NDU88_002394</name>
</gene>
<evidence type="ECO:0000313" key="2">
    <source>
        <dbReference type="EMBL" id="KAJ1207001.1"/>
    </source>
</evidence>
<feature type="compositionally biased region" description="Pro residues" evidence="1">
    <location>
        <begin position="1"/>
        <end position="11"/>
    </location>
</feature>
<name>A0AAV7W2W8_PLEWA</name>
<proteinExistence type="predicted"/>
<dbReference type="EMBL" id="JANPWB010000002">
    <property type="protein sequence ID" value="KAJ1207001.1"/>
    <property type="molecule type" value="Genomic_DNA"/>
</dbReference>